<organism evidence="1 2">
    <name type="scientific">Candidatus Uhrbacteria bacterium GW2011_GWC2_41_11</name>
    <dbReference type="NCBI Taxonomy" id="1618985"/>
    <lineage>
        <taxon>Bacteria</taxon>
        <taxon>Candidatus Uhriibacteriota</taxon>
    </lineage>
</organism>
<evidence type="ECO:0000313" key="1">
    <source>
        <dbReference type="EMBL" id="KKR86386.1"/>
    </source>
</evidence>
<evidence type="ECO:0000313" key="2">
    <source>
        <dbReference type="Proteomes" id="UP000034616"/>
    </source>
</evidence>
<comment type="caution">
    <text evidence="1">The sequence shown here is derived from an EMBL/GenBank/DDBJ whole genome shotgun (WGS) entry which is preliminary data.</text>
</comment>
<protein>
    <submittedName>
        <fullName evidence="1">Uncharacterized protein</fullName>
    </submittedName>
</protein>
<sequence>MLILPKEPHILRLAVGRLWNGNVSTDDHLACLCEFFQNAEGIVVRVIIPTLPNEKKPNISRGSRLNSIDEYDSVNILFVDEDNQYLEVIFGLGGSYLVRGFDTPGHLITDFSNESFSFIYERDKDYISHMEMLIPYDFFPTHLKAINAFLFTNDQCLAYHPLSGDVLNIHQPSVFPFVKME</sequence>
<name>A0A0G0UG23_9BACT</name>
<dbReference type="EMBL" id="LCAH01000014">
    <property type="protein sequence ID" value="KKR86386.1"/>
    <property type="molecule type" value="Genomic_DNA"/>
</dbReference>
<gene>
    <name evidence="1" type="ORF">UU35_C0014G0029</name>
</gene>
<dbReference type="Proteomes" id="UP000034616">
    <property type="component" value="Unassembled WGS sequence"/>
</dbReference>
<dbReference type="AlphaFoldDB" id="A0A0G0UG23"/>
<accession>A0A0G0UG23</accession>
<reference evidence="1 2" key="1">
    <citation type="journal article" date="2015" name="Nature">
        <title>rRNA introns, odd ribosomes, and small enigmatic genomes across a large radiation of phyla.</title>
        <authorList>
            <person name="Brown C.T."/>
            <person name="Hug L.A."/>
            <person name="Thomas B.C."/>
            <person name="Sharon I."/>
            <person name="Castelle C.J."/>
            <person name="Singh A."/>
            <person name="Wilkins M.J."/>
            <person name="Williams K.H."/>
            <person name="Banfield J.F."/>
        </authorList>
    </citation>
    <scope>NUCLEOTIDE SEQUENCE [LARGE SCALE GENOMIC DNA]</scope>
</reference>
<proteinExistence type="predicted"/>